<evidence type="ECO:0000256" key="4">
    <source>
        <dbReference type="ARBA" id="ARBA00022692"/>
    </source>
</evidence>
<accession>A0A933KZA8</accession>
<comment type="function">
    <text evidence="7">Part of the tripartite ATP-independent periplasmic (TRAP) transport system.</text>
</comment>
<dbReference type="Pfam" id="PF04290">
    <property type="entry name" value="DctQ"/>
    <property type="match status" value="1"/>
</dbReference>
<feature type="transmembrane region" description="Helical" evidence="7">
    <location>
        <begin position="55"/>
        <end position="73"/>
    </location>
</feature>
<evidence type="ECO:0000256" key="1">
    <source>
        <dbReference type="ARBA" id="ARBA00004651"/>
    </source>
</evidence>
<dbReference type="GO" id="GO:0022857">
    <property type="term" value="F:transmembrane transporter activity"/>
    <property type="evidence" value="ECO:0007669"/>
    <property type="project" value="UniProtKB-UniRule"/>
</dbReference>
<dbReference type="AlphaFoldDB" id="A0A933KZA8"/>
<dbReference type="GO" id="GO:0005886">
    <property type="term" value="C:plasma membrane"/>
    <property type="evidence" value="ECO:0007669"/>
    <property type="project" value="UniProtKB-SubCell"/>
</dbReference>
<proteinExistence type="inferred from homology"/>
<evidence type="ECO:0000313" key="10">
    <source>
        <dbReference type="Proteomes" id="UP000782610"/>
    </source>
</evidence>
<comment type="similarity">
    <text evidence="7">Belongs to the TRAP transporter small permease family.</text>
</comment>
<keyword evidence="3" id="KW-1003">Cell membrane</keyword>
<keyword evidence="6 7" id="KW-0472">Membrane</keyword>
<evidence type="ECO:0000256" key="2">
    <source>
        <dbReference type="ARBA" id="ARBA00022448"/>
    </source>
</evidence>
<keyword evidence="2 7" id="KW-0813">Transport</keyword>
<feature type="transmembrane region" description="Helical" evidence="7">
    <location>
        <begin position="16"/>
        <end position="43"/>
    </location>
</feature>
<comment type="caution">
    <text evidence="9">The sequence shown here is derived from an EMBL/GenBank/DDBJ whole genome shotgun (WGS) entry which is preliminary data.</text>
</comment>
<reference evidence="9" key="1">
    <citation type="submission" date="2020-07" db="EMBL/GenBank/DDBJ databases">
        <title>Huge and variable diversity of episymbiotic CPR bacteria and DPANN archaea in groundwater ecosystems.</title>
        <authorList>
            <person name="He C.Y."/>
            <person name="Keren R."/>
            <person name="Whittaker M."/>
            <person name="Farag I.F."/>
            <person name="Doudna J."/>
            <person name="Cate J.H.D."/>
            <person name="Banfield J.F."/>
        </authorList>
    </citation>
    <scope>NUCLEOTIDE SEQUENCE</scope>
    <source>
        <strain evidence="9">NC_groundwater_1586_Pr3_B-0.1um_66_15</strain>
    </source>
</reference>
<keyword evidence="7" id="KW-0997">Cell inner membrane</keyword>
<feature type="domain" description="Tripartite ATP-independent periplasmic transporters DctQ component" evidence="8">
    <location>
        <begin position="28"/>
        <end position="161"/>
    </location>
</feature>
<sequence length="178" mass="18836">MDETVVGRFVFGIAKLAAIAGGLVLTALVLLMVFSVIGRALIWAGLSSIHGDYELVEAGVGFAIFAFLPWAHLTRGHAIVSIFTDFAGARINAWILVVTDGLMLVVAAFLTWRHGLGTIDKFNYGETTLLLRMPLWWSYAAGLVGAGAFVIVAAYVLARSVSVALSSDPPHPANGAGH</sequence>
<evidence type="ECO:0000256" key="6">
    <source>
        <dbReference type="ARBA" id="ARBA00023136"/>
    </source>
</evidence>
<dbReference type="Proteomes" id="UP000782610">
    <property type="component" value="Unassembled WGS sequence"/>
</dbReference>
<comment type="subunit">
    <text evidence="7">The complex comprises the extracytoplasmic solute receptor protein and the two transmembrane proteins.</text>
</comment>
<feature type="transmembrane region" description="Helical" evidence="7">
    <location>
        <begin position="136"/>
        <end position="158"/>
    </location>
</feature>
<comment type="subcellular location">
    <subcellularLocation>
        <location evidence="7">Cell inner membrane</location>
        <topology evidence="7">Multi-pass membrane protein</topology>
    </subcellularLocation>
    <subcellularLocation>
        <location evidence="1">Cell membrane</location>
        <topology evidence="1">Multi-pass membrane protein</topology>
    </subcellularLocation>
</comment>
<organism evidence="9 10">
    <name type="scientific">Devosia nanyangense</name>
    <dbReference type="NCBI Taxonomy" id="1228055"/>
    <lineage>
        <taxon>Bacteria</taxon>
        <taxon>Pseudomonadati</taxon>
        <taxon>Pseudomonadota</taxon>
        <taxon>Alphaproteobacteria</taxon>
        <taxon>Hyphomicrobiales</taxon>
        <taxon>Devosiaceae</taxon>
        <taxon>Devosia</taxon>
    </lineage>
</organism>
<evidence type="ECO:0000256" key="3">
    <source>
        <dbReference type="ARBA" id="ARBA00022475"/>
    </source>
</evidence>
<evidence type="ECO:0000256" key="5">
    <source>
        <dbReference type="ARBA" id="ARBA00022989"/>
    </source>
</evidence>
<name>A0A933KZA8_9HYPH</name>
<gene>
    <name evidence="9" type="ORF">HY834_05015</name>
</gene>
<dbReference type="InterPro" id="IPR055348">
    <property type="entry name" value="DctQ"/>
</dbReference>
<protein>
    <recommendedName>
        <fullName evidence="7">TRAP transporter small permease protein</fullName>
    </recommendedName>
</protein>
<keyword evidence="4 7" id="KW-0812">Transmembrane</keyword>
<keyword evidence="5 7" id="KW-1133">Transmembrane helix</keyword>
<evidence type="ECO:0000256" key="7">
    <source>
        <dbReference type="RuleBase" id="RU369079"/>
    </source>
</evidence>
<dbReference type="EMBL" id="JACRAF010000016">
    <property type="protein sequence ID" value="MBI4921088.1"/>
    <property type="molecule type" value="Genomic_DNA"/>
</dbReference>
<evidence type="ECO:0000313" key="9">
    <source>
        <dbReference type="EMBL" id="MBI4921088.1"/>
    </source>
</evidence>
<feature type="transmembrane region" description="Helical" evidence="7">
    <location>
        <begin position="93"/>
        <end position="116"/>
    </location>
</feature>
<evidence type="ECO:0000259" key="8">
    <source>
        <dbReference type="Pfam" id="PF04290"/>
    </source>
</evidence>